<protein>
    <submittedName>
        <fullName evidence="3">Uncharacterized protein</fullName>
    </submittedName>
</protein>
<feature type="coiled-coil region" evidence="1">
    <location>
        <begin position="102"/>
        <end position="136"/>
    </location>
</feature>
<name>A0A2P2DXW1_9LEPT</name>
<reference evidence="3 4" key="1">
    <citation type="submission" date="2018-02" db="EMBL/GenBank/DDBJ databases">
        <title>Novel Leptospira species isolated from soil and water in Japan.</title>
        <authorList>
            <person name="Nakao R."/>
            <person name="Masuzawa T."/>
        </authorList>
    </citation>
    <scope>NUCLEOTIDE SEQUENCE [LARGE SCALE GENOMIC DNA]</scope>
    <source>
        <strain evidence="3 4">YH101</strain>
    </source>
</reference>
<sequence>MSADDQLTRGFTQALLERIGHPFIGSFFFTFILTNYDILIELFVNIQDPLAVFFFKDSLYSDSLYRIGLPAGMMLVFPIFIQNLSDIVYTYFKEKTNTYIENRKEKEKLEIHLNNIKNLQRKLEKQIDLNNQITKQSISIIEILLNLLKSHEKKPYLQILESNELLEQDELVSFLTKESKITFFNKNLTFVGRVYYKINDYIYIVECFDDELLKKYLKIKLKEKIEPLPWSTTYVEVERKGEFNLREENSRSIRLICAKHPIQTEFKIEINSINNREIKENPNFYLENILKRKTPKPIVYKNRWHYFKTFIFGKEDEE</sequence>
<proteinExistence type="predicted"/>
<feature type="transmembrane region" description="Helical" evidence="2">
    <location>
        <begin position="23"/>
        <end position="44"/>
    </location>
</feature>
<gene>
    <name evidence="3" type="ORF">LPTSP4_09330</name>
</gene>
<keyword evidence="4" id="KW-1185">Reference proteome</keyword>
<dbReference type="OrthoDB" id="331981at2"/>
<evidence type="ECO:0000313" key="3">
    <source>
        <dbReference type="EMBL" id="GBF49420.1"/>
    </source>
</evidence>
<dbReference type="RefSeq" id="WP_108974295.1">
    <property type="nucleotide sequence ID" value="NZ_BFBB01000003.1"/>
</dbReference>
<keyword evidence="2" id="KW-1133">Transmembrane helix</keyword>
<comment type="caution">
    <text evidence="3">The sequence shown here is derived from an EMBL/GenBank/DDBJ whole genome shotgun (WGS) entry which is preliminary data.</text>
</comment>
<feature type="transmembrane region" description="Helical" evidence="2">
    <location>
        <begin position="64"/>
        <end position="81"/>
    </location>
</feature>
<dbReference type="Proteomes" id="UP000245133">
    <property type="component" value="Unassembled WGS sequence"/>
</dbReference>
<accession>A0A2P2DXW1</accession>
<evidence type="ECO:0000256" key="1">
    <source>
        <dbReference type="SAM" id="Coils"/>
    </source>
</evidence>
<keyword evidence="2" id="KW-0472">Membrane</keyword>
<dbReference type="EMBL" id="BFBB01000003">
    <property type="protein sequence ID" value="GBF49420.1"/>
    <property type="molecule type" value="Genomic_DNA"/>
</dbReference>
<evidence type="ECO:0000313" key="4">
    <source>
        <dbReference type="Proteomes" id="UP000245133"/>
    </source>
</evidence>
<dbReference type="AlphaFoldDB" id="A0A2P2DXW1"/>
<keyword evidence="2" id="KW-0812">Transmembrane</keyword>
<keyword evidence="1" id="KW-0175">Coiled coil</keyword>
<organism evidence="3 4">
    <name type="scientific">Leptospira ryugenii</name>
    <dbReference type="NCBI Taxonomy" id="1917863"/>
    <lineage>
        <taxon>Bacteria</taxon>
        <taxon>Pseudomonadati</taxon>
        <taxon>Spirochaetota</taxon>
        <taxon>Spirochaetia</taxon>
        <taxon>Leptospirales</taxon>
        <taxon>Leptospiraceae</taxon>
        <taxon>Leptospira</taxon>
    </lineage>
</organism>
<evidence type="ECO:0000256" key="2">
    <source>
        <dbReference type="SAM" id="Phobius"/>
    </source>
</evidence>